<name>A0ABN8MBN5_9CNID</name>
<evidence type="ECO:0000313" key="3">
    <source>
        <dbReference type="EMBL" id="CAH3024423.1"/>
    </source>
</evidence>
<accession>A0ABN8MBN5</accession>
<keyword evidence="1" id="KW-0175">Coiled coil</keyword>
<proteinExistence type="predicted"/>
<keyword evidence="4" id="KW-1185">Reference proteome</keyword>
<feature type="coiled-coil region" evidence="1">
    <location>
        <begin position="19"/>
        <end position="69"/>
    </location>
</feature>
<reference evidence="3 4" key="1">
    <citation type="submission" date="2022-05" db="EMBL/GenBank/DDBJ databases">
        <authorList>
            <consortium name="Genoscope - CEA"/>
            <person name="William W."/>
        </authorList>
    </citation>
    <scope>NUCLEOTIDE SEQUENCE [LARGE SCALE GENOMIC DNA]</scope>
</reference>
<gene>
    <name evidence="3" type="ORF">PEVE_00022855</name>
</gene>
<dbReference type="Proteomes" id="UP001159427">
    <property type="component" value="Unassembled WGS sequence"/>
</dbReference>
<feature type="region of interest" description="Disordered" evidence="2">
    <location>
        <begin position="88"/>
        <end position="117"/>
    </location>
</feature>
<dbReference type="InterPro" id="IPR004244">
    <property type="entry name" value="Transposase_22"/>
</dbReference>
<sequence>MNERLSTIEYDIKDIKGNVAKLEEGLNSVNSDVAEIKQDLEKKAEKEKLEELENEVEELRNRSRRNNLVFYNVPEKSRWTRICRIHSRLDSHPHGPRDPIKCSPYTNKASENSGKKKPRPIHVALLRYTDKVKILSNAAARIKDNPFQGNLIGIGADFAKRTQERRKEL</sequence>
<comment type="caution">
    <text evidence="3">The sequence shown here is derived from an EMBL/GenBank/DDBJ whole genome shotgun (WGS) entry which is preliminary data.</text>
</comment>
<evidence type="ECO:0000256" key="1">
    <source>
        <dbReference type="SAM" id="Coils"/>
    </source>
</evidence>
<organism evidence="3 4">
    <name type="scientific">Porites evermanni</name>
    <dbReference type="NCBI Taxonomy" id="104178"/>
    <lineage>
        <taxon>Eukaryota</taxon>
        <taxon>Metazoa</taxon>
        <taxon>Cnidaria</taxon>
        <taxon>Anthozoa</taxon>
        <taxon>Hexacorallia</taxon>
        <taxon>Scleractinia</taxon>
        <taxon>Fungiina</taxon>
        <taxon>Poritidae</taxon>
        <taxon>Porites</taxon>
    </lineage>
</organism>
<dbReference type="EMBL" id="CALNXI010000303">
    <property type="protein sequence ID" value="CAH3024423.1"/>
    <property type="molecule type" value="Genomic_DNA"/>
</dbReference>
<feature type="non-terminal residue" evidence="3">
    <location>
        <position position="169"/>
    </location>
</feature>
<dbReference type="PANTHER" id="PTHR11505">
    <property type="entry name" value="L1 TRANSPOSABLE ELEMENT-RELATED"/>
    <property type="match status" value="1"/>
</dbReference>
<feature type="compositionally biased region" description="Basic and acidic residues" evidence="2">
    <location>
        <begin position="88"/>
        <end position="100"/>
    </location>
</feature>
<evidence type="ECO:0000256" key="2">
    <source>
        <dbReference type="SAM" id="MobiDB-lite"/>
    </source>
</evidence>
<dbReference type="Gene3D" id="3.30.70.1820">
    <property type="entry name" value="L1 transposable element, RRM domain"/>
    <property type="match status" value="1"/>
</dbReference>
<evidence type="ECO:0000313" key="4">
    <source>
        <dbReference type="Proteomes" id="UP001159427"/>
    </source>
</evidence>
<protein>
    <submittedName>
        <fullName evidence="3">Uncharacterized protein</fullName>
    </submittedName>
</protein>